<dbReference type="Proteomes" id="UP000050761">
    <property type="component" value="Unassembled WGS sequence"/>
</dbReference>
<dbReference type="WBParaSite" id="HPBE_0000673501-mRNA-1">
    <property type="protein sequence ID" value="HPBE_0000673501-mRNA-1"/>
    <property type="gene ID" value="HPBE_0000673501"/>
</dbReference>
<keyword evidence="2" id="KW-1185">Reference proteome</keyword>
<name>A0A183FIK7_HELPZ</name>
<gene>
    <name evidence="1" type="ORF">HPBE_LOCUS6736</name>
</gene>
<evidence type="ECO:0000313" key="3">
    <source>
        <dbReference type="WBParaSite" id="HPBE_0000673501-mRNA-1"/>
    </source>
</evidence>
<dbReference type="EMBL" id="UZAH01025731">
    <property type="protein sequence ID" value="VDO69477.1"/>
    <property type="molecule type" value="Genomic_DNA"/>
</dbReference>
<organism evidence="2 3">
    <name type="scientific">Heligmosomoides polygyrus</name>
    <name type="common">Parasitic roundworm</name>
    <dbReference type="NCBI Taxonomy" id="6339"/>
    <lineage>
        <taxon>Eukaryota</taxon>
        <taxon>Metazoa</taxon>
        <taxon>Ecdysozoa</taxon>
        <taxon>Nematoda</taxon>
        <taxon>Chromadorea</taxon>
        <taxon>Rhabditida</taxon>
        <taxon>Rhabditina</taxon>
        <taxon>Rhabditomorpha</taxon>
        <taxon>Strongyloidea</taxon>
        <taxon>Heligmosomidae</taxon>
        <taxon>Heligmosomoides</taxon>
    </lineage>
</organism>
<evidence type="ECO:0000313" key="1">
    <source>
        <dbReference type="EMBL" id="VDO69477.1"/>
    </source>
</evidence>
<dbReference type="AlphaFoldDB" id="A0A183FIK7"/>
<accession>A0A3P7Y9Q0</accession>
<accession>A0A183FIK7</accession>
<reference evidence="1 2" key="1">
    <citation type="submission" date="2018-11" db="EMBL/GenBank/DDBJ databases">
        <authorList>
            <consortium name="Pathogen Informatics"/>
        </authorList>
    </citation>
    <scope>NUCLEOTIDE SEQUENCE [LARGE SCALE GENOMIC DNA]</scope>
</reference>
<sequence>MRIELRPFGVTSGRQTTLPADVALSSLRNDAVFLDLYSSVDSADGLDFRVDAPGVQGIGGRLPEYAMCSSAAERSAGSLMATILG</sequence>
<proteinExistence type="predicted"/>
<protein>
    <submittedName>
        <fullName evidence="3">Kinesin motor domain-containing protein</fullName>
    </submittedName>
</protein>
<reference evidence="3" key="2">
    <citation type="submission" date="2019-09" db="UniProtKB">
        <authorList>
            <consortium name="WormBaseParasite"/>
        </authorList>
    </citation>
    <scope>IDENTIFICATION</scope>
</reference>
<evidence type="ECO:0000313" key="2">
    <source>
        <dbReference type="Proteomes" id="UP000050761"/>
    </source>
</evidence>